<dbReference type="InterPro" id="IPR050789">
    <property type="entry name" value="Diverse_Enzym_Activities"/>
</dbReference>
<dbReference type="PANTHER" id="PTHR43283">
    <property type="entry name" value="BETA-LACTAMASE-RELATED"/>
    <property type="match status" value="1"/>
</dbReference>
<feature type="region of interest" description="Disordered" evidence="1">
    <location>
        <begin position="369"/>
        <end position="391"/>
    </location>
</feature>
<dbReference type="AlphaFoldDB" id="A0A158B9V4"/>
<dbReference type="STRING" id="1777144.AWB83_03012"/>
<dbReference type="SUPFAM" id="SSF56601">
    <property type="entry name" value="beta-lactamase/transpeptidase-like"/>
    <property type="match status" value="1"/>
</dbReference>
<feature type="domain" description="Beta-lactamase-related" evidence="3">
    <location>
        <begin position="58"/>
        <end position="323"/>
    </location>
</feature>
<accession>A0A158B9V4</accession>
<feature type="signal peptide" evidence="2">
    <location>
        <begin position="1"/>
        <end position="19"/>
    </location>
</feature>
<evidence type="ECO:0000256" key="1">
    <source>
        <dbReference type="SAM" id="MobiDB-lite"/>
    </source>
</evidence>
<organism evidence="4 5">
    <name type="scientific">Caballeronia ptereochthonis</name>
    <dbReference type="NCBI Taxonomy" id="1777144"/>
    <lineage>
        <taxon>Bacteria</taxon>
        <taxon>Pseudomonadati</taxon>
        <taxon>Pseudomonadota</taxon>
        <taxon>Betaproteobacteria</taxon>
        <taxon>Burkholderiales</taxon>
        <taxon>Burkholderiaceae</taxon>
        <taxon>Caballeronia</taxon>
    </lineage>
</organism>
<proteinExistence type="predicted"/>
<dbReference type="RefSeq" id="WP_087046400.1">
    <property type="nucleotide sequence ID" value="NZ_FCOB02000013.1"/>
</dbReference>
<comment type="caution">
    <text evidence="4">The sequence shown here is derived from an EMBL/GenBank/DDBJ whole genome shotgun (WGS) entry which is preliminary data.</text>
</comment>
<dbReference type="Pfam" id="PF00144">
    <property type="entry name" value="Beta-lactamase"/>
    <property type="match status" value="1"/>
</dbReference>
<dbReference type="InterPro" id="IPR001466">
    <property type="entry name" value="Beta-lactam-related"/>
</dbReference>
<evidence type="ECO:0000313" key="4">
    <source>
        <dbReference type="EMBL" id="SAK66882.1"/>
    </source>
</evidence>
<dbReference type="Gene3D" id="3.40.710.10">
    <property type="entry name" value="DD-peptidase/beta-lactamase superfamily"/>
    <property type="match status" value="1"/>
</dbReference>
<gene>
    <name evidence="4" type="ORF">AWB83_03012</name>
</gene>
<dbReference type="OrthoDB" id="8582986at2"/>
<keyword evidence="2" id="KW-0732">Signal</keyword>
<feature type="chain" id="PRO_5007621524" evidence="2">
    <location>
        <begin position="20"/>
        <end position="391"/>
    </location>
</feature>
<reference evidence="4" key="1">
    <citation type="submission" date="2016-01" db="EMBL/GenBank/DDBJ databases">
        <authorList>
            <person name="Peeters C."/>
        </authorList>
    </citation>
    <scope>NUCLEOTIDE SEQUENCE [LARGE SCALE GENOMIC DNA]</scope>
    <source>
        <strain evidence="4">LMG 29326</strain>
    </source>
</reference>
<dbReference type="Proteomes" id="UP000054978">
    <property type="component" value="Unassembled WGS sequence"/>
</dbReference>
<keyword evidence="5" id="KW-1185">Reference proteome</keyword>
<evidence type="ECO:0000259" key="3">
    <source>
        <dbReference type="Pfam" id="PF00144"/>
    </source>
</evidence>
<dbReference type="InterPro" id="IPR012338">
    <property type="entry name" value="Beta-lactam/transpept-like"/>
</dbReference>
<evidence type="ECO:0000313" key="5">
    <source>
        <dbReference type="Proteomes" id="UP000054978"/>
    </source>
</evidence>
<name>A0A158B9V4_9BURK</name>
<dbReference type="EMBL" id="FCOB02000013">
    <property type="protein sequence ID" value="SAK66882.1"/>
    <property type="molecule type" value="Genomic_DNA"/>
</dbReference>
<sequence>MKLVLASMAAALVCVTAQAAGSASKDMPTVVPESIGVDSAPLVRMSEWIRMDRMDVRSLVVVKDGKIVFERYGDGLTRDNNYELYSVTKTITSLLVGVLEGEGRLSPVTKVAPLIARARPDLAAQLADKQDIELRHLMSMSSGLSYQTREGTDPLYYGAPDRLRVAVTARAAKTPGADFDYIDVNPVLVGTAVSVAAHEPEDRFAQKKLFEPLGMSHYHWTGVDQTGAVAGGWGLRLRAVDMAKIGMLMLDNGRWQGRQVVPQAWIRQMTTPSPAAADYGYYCWIQHVVEKGQPEFGAMGFKGQFITVLPKQHAVVVMTSLLPTDGGLRDATYLNQYRRMVNDFILPALTPATRPVVTAAKTQALKEELERSNKTQGVPGTAAAFNDAPEI</sequence>
<evidence type="ECO:0000256" key="2">
    <source>
        <dbReference type="SAM" id="SignalP"/>
    </source>
</evidence>
<dbReference type="PANTHER" id="PTHR43283:SF7">
    <property type="entry name" value="BETA-LACTAMASE-RELATED DOMAIN-CONTAINING PROTEIN"/>
    <property type="match status" value="1"/>
</dbReference>
<protein>
    <submittedName>
        <fullName evidence="4">Beta-lactamase</fullName>
    </submittedName>
</protein>